<dbReference type="EMBL" id="BTSX01000001">
    <property type="protein sequence ID" value="GMS80587.1"/>
    <property type="molecule type" value="Genomic_DNA"/>
</dbReference>
<reference evidence="2" key="1">
    <citation type="submission" date="2023-10" db="EMBL/GenBank/DDBJ databases">
        <title>Genome assembly of Pristionchus species.</title>
        <authorList>
            <person name="Yoshida K."/>
            <person name="Sommer R.J."/>
        </authorList>
    </citation>
    <scope>NUCLEOTIDE SEQUENCE</scope>
    <source>
        <strain evidence="2">RS0144</strain>
    </source>
</reference>
<accession>A0AAV5SD27</accession>
<evidence type="ECO:0000256" key="1">
    <source>
        <dbReference type="SAM" id="MobiDB-lite"/>
    </source>
</evidence>
<gene>
    <name evidence="2" type="ORF">PENTCL1PPCAC_2762</name>
</gene>
<evidence type="ECO:0000313" key="3">
    <source>
        <dbReference type="Proteomes" id="UP001432027"/>
    </source>
</evidence>
<feature type="non-terminal residue" evidence="2">
    <location>
        <position position="1"/>
    </location>
</feature>
<dbReference type="AlphaFoldDB" id="A0AAV5SD27"/>
<organism evidence="2 3">
    <name type="scientific">Pristionchus entomophagus</name>
    <dbReference type="NCBI Taxonomy" id="358040"/>
    <lineage>
        <taxon>Eukaryota</taxon>
        <taxon>Metazoa</taxon>
        <taxon>Ecdysozoa</taxon>
        <taxon>Nematoda</taxon>
        <taxon>Chromadorea</taxon>
        <taxon>Rhabditida</taxon>
        <taxon>Rhabditina</taxon>
        <taxon>Diplogasteromorpha</taxon>
        <taxon>Diplogasteroidea</taxon>
        <taxon>Neodiplogasteridae</taxon>
        <taxon>Pristionchus</taxon>
    </lineage>
</organism>
<protein>
    <submittedName>
        <fullName evidence="2">Uncharacterized protein</fullName>
    </submittedName>
</protein>
<dbReference type="Proteomes" id="UP001432027">
    <property type="component" value="Unassembled WGS sequence"/>
</dbReference>
<evidence type="ECO:0000313" key="2">
    <source>
        <dbReference type="EMBL" id="GMS80587.1"/>
    </source>
</evidence>
<feature type="compositionally biased region" description="Polar residues" evidence="1">
    <location>
        <begin position="56"/>
        <end position="66"/>
    </location>
</feature>
<comment type="caution">
    <text evidence="2">The sequence shown here is derived from an EMBL/GenBank/DDBJ whole genome shotgun (WGS) entry which is preliminary data.</text>
</comment>
<feature type="region of interest" description="Disordered" evidence="1">
    <location>
        <begin position="43"/>
        <end position="66"/>
    </location>
</feature>
<name>A0AAV5SD27_9BILA</name>
<proteinExistence type="predicted"/>
<keyword evidence="3" id="KW-1185">Reference proteome</keyword>
<sequence length="66" mass="8199">PARSVKMALSTSQVFFYYRGMRYSNKFRWHDHLLCLVWKRERRSRKDERSRRIQGKSPNFYSIRQS</sequence>